<evidence type="ECO:0000313" key="3">
    <source>
        <dbReference type="Proteomes" id="UP000115582"/>
    </source>
</evidence>
<dbReference type="EMBL" id="AY186194">
    <property type="protein sequence ID" value="AAP50572.1"/>
    <property type="molecule type" value="Genomic_DNA"/>
</dbReference>
<evidence type="ECO:0000313" key="2">
    <source>
        <dbReference type="EMBL" id="AAZ80542.1"/>
    </source>
</evidence>
<organism evidence="1 4">
    <name type="scientific">Rhesus cytomegalovirus (strain 68-1)</name>
    <name type="common">RhCMV</name>
    <dbReference type="NCBI Taxonomy" id="47929"/>
    <lineage>
        <taxon>Viruses</taxon>
        <taxon>Duplodnaviria</taxon>
        <taxon>Heunggongvirae</taxon>
        <taxon>Peploviricota</taxon>
        <taxon>Herviviricetes</taxon>
        <taxon>Herpesvirales</taxon>
        <taxon>Orthoherpesviridae</taxon>
        <taxon>Betaherpesvirinae</taxon>
        <taxon>Cytomegalovirus</taxon>
        <taxon>Cytomegalovirus macacinebeta3</taxon>
    </lineage>
</organism>
<organismHost>
    <name type="scientific">Macaca mulatta</name>
    <name type="common">Rhesus macaque</name>
    <dbReference type="NCBI Taxonomy" id="9544"/>
</organismHost>
<dbReference type="GeneID" id="2952788"/>
<proteinExistence type="predicted"/>
<evidence type="ECO:0000313" key="4">
    <source>
        <dbReference type="Proteomes" id="UP000161430"/>
    </source>
</evidence>
<sequence length="143" mass="15162">MLTNLITKNATAPTYGGHRSIPSKHLIGANGANHAQLSLHERQKPPVTKVPGGENSVILIADEQRITSRGGQVKVTASIPSHIIFDIKNASSFPAGGHPDCSGANDIILLLIDFILHNRPPRVVENDEHTAGEASQCVPDTAP</sequence>
<accession>Q7TFT6</accession>
<protein>
    <submittedName>
        <fullName evidence="1">Rh45</fullName>
    </submittedName>
</protein>
<dbReference type="KEGG" id="vg:2952788"/>
<keyword evidence="4" id="KW-1185">Reference proteome</keyword>
<dbReference type="Proteomes" id="UP000115582">
    <property type="component" value="Segment"/>
</dbReference>
<dbReference type="Proteomes" id="UP000161430">
    <property type="component" value="Segment"/>
</dbReference>
<accession>Q2FAS5</accession>
<name>Q7TFT6_RHCM6</name>
<evidence type="ECO:0000313" key="1">
    <source>
        <dbReference type="EMBL" id="AAP50572.1"/>
    </source>
</evidence>
<dbReference type="RefSeq" id="YP_068139.1">
    <property type="nucleotide sequence ID" value="NC_006150.1"/>
</dbReference>
<reference evidence="1 4" key="1">
    <citation type="journal article" date="2003" name="J. Virol.">
        <title>Complete sequence and genomic analysis of rhesus cytomegalovirus.</title>
        <authorList>
            <person name="Hansen S.G."/>
            <person name="Strelow L.I."/>
            <person name="Franchi D.C."/>
            <person name="Anders D.G."/>
            <person name="Wong S.W."/>
        </authorList>
    </citation>
    <scope>NUCLEOTIDE SEQUENCE [LARGE SCALE GENOMIC DNA]</scope>
    <source>
        <strain evidence="1">68-1</strain>
    </source>
</reference>
<dbReference type="EMBL" id="DQ120516">
    <property type="protein sequence ID" value="AAZ80542.1"/>
    <property type="molecule type" value="Genomic_DNA"/>
</dbReference>
<reference evidence="2 3" key="2">
    <citation type="journal article" date="2006" name="J. Virol.">
        <title>Genomic sequence of rhesus cytomegalovirus 180.92: insights into the coding potential of rhesus cytomegalovirus.</title>
        <authorList>
            <person name="Rivailler P."/>
            <person name="Kaur A."/>
            <person name="Johnson R.P."/>
            <person name="Wang F."/>
        </authorList>
    </citation>
    <scope>NUCLEOTIDE SEQUENCE [LARGE SCALE GENOMIC DNA]</scope>
    <source>
        <strain evidence="2">CMV 180.92</strain>
    </source>
</reference>